<evidence type="ECO:0000256" key="1">
    <source>
        <dbReference type="PROSITE-ProRule" id="PRU00339"/>
    </source>
</evidence>
<proteinExistence type="predicted"/>
<feature type="region of interest" description="Disordered" evidence="2">
    <location>
        <begin position="686"/>
        <end position="720"/>
    </location>
</feature>
<feature type="region of interest" description="Disordered" evidence="2">
    <location>
        <begin position="2740"/>
        <end position="2813"/>
    </location>
</feature>
<evidence type="ECO:0000313" key="4">
    <source>
        <dbReference type="Proteomes" id="UP001347796"/>
    </source>
</evidence>
<protein>
    <recommendedName>
        <fullName evidence="5">Cilia- and flagella-associated protein 46</fullName>
    </recommendedName>
</protein>
<feature type="region of interest" description="Disordered" evidence="2">
    <location>
        <begin position="1184"/>
        <end position="1230"/>
    </location>
</feature>
<dbReference type="PROSITE" id="PS50005">
    <property type="entry name" value="TPR"/>
    <property type="match status" value="1"/>
</dbReference>
<keyword evidence="1" id="KW-0802">TPR repeat</keyword>
<feature type="compositionally biased region" description="Basic and acidic residues" evidence="2">
    <location>
        <begin position="1545"/>
        <end position="1554"/>
    </location>
</feature>
<feature type="compositionally biased region" description="Basic and acidic residues" evidence="2">
    <location>
        <begin position="1409"/>
        <end position="1434"/>
    </location>
</feature>
<feature type="repeat" description="TPR" evidence="1">
    <location>
        <begin position="1240"/>
        <end position="1273"/>
    </location>
</feature>
<dbReference type="InterPro" id="IPR039586">
    <property type="entry name" value="CFAP46"/>
</dbReference>
<feature type="compositionally biased region" description="Basic and acidic residues" evidence="2">
    <location>
        <begin position="686"/>
        <end position="709"/>
    </location>
</feature>
<reference evidence="3 4" key="1">
    <citation type="submission" date="2024-01" db="EMBL/GenBank/DDBJ databases">
        <title>The genome of the rayed Mediterranean limpet Patella caerulea (Linnaeus, 1758).</title>
        <authorList>
            <person name="Anh-Thu Weber A."/>
            <person name="Halstead-Nussloch G."/>
        </authorList>
    </citation>
    <scope>NUCLEOTIDE SEQUENCE [LARGE SCALE GENOMIC DNA]</scope>
    <source>
        <strain evidence="3">AATW-2023a</strain>
        <tissue evidence="3">Whole specimen</tissue>
    </source>
</reference>
<sequence>MDTSIRSLLNTALLHTGTNPNQALLQAYNVLRSVAQSRPSTDETEAFTADLYVVCSETAFQFGLVDMARECLKMYFMKPPPANQFLGRAYLCQAQLMAPHDANSSAQLDKAVVYIIKAISLAKVNERYHFLVYNASVVYWQFCRPFLKPGYRQYLARSLHQVVKALDDIEDKDYEWRAQLMIALIECHLDAGRRSDASHIATAAASFIRQHVPNMFKQVFGLMVNNQLVESSKLHKDIKNSPELSVYYKICKLKLSLELKEQKEYYSEIQGILNQIGVANIPAPSSTNLERVSRKDSKLSARDNSPSVSNLTSSQTGKEEETTSSKRSGSKTGRRTPTPTSSKKLAVDSPDKLSLLLELARLCLDLDFADLAEICAENMKLCNIKDQKFYLELEFLDCAMAVKSLGEKQESYQKPVVDARIQAMKRCEEAILNAIRLGDPNIIQVGCVTQWNLSLPLQQANLRQHIRKHLIIIADALEEIQSLLIQLRCQIHTELAYCEENNEQIQVAMQHLKKALLLDDGNVYKERLEVVLHRLELRSELYKQPERAEDQAAMIIEQARSCDSGTIRMKRSLLVKAGEALSPDAFLLVLDSESETRDTSGKGPQTVIRKLAAKAQQFNKCLKKAEGHLKRLGDENDRERARLWADLAKTARKYEVWDVCRVAAKFTLLYDDDRWKNNPIERPISEEKKVESKEVKEDVPPGSESEKKSSRISSHPTTPEPTVPLYNKDLLRILAEVNFIFGEAYIHLLRSEKVELNNKPIPPEDTRKRPKGYVAKKPEEDPDWLEYCDWIKMLSETSTKSFLRGLELGVILEEAWLVCSAAAYVWNYNNHVLTENRHREILNTLAVILDGLKKVGHAGETVMLVNICNALAYSLIQPWIPPPVPKEIQEPPVSPSPGDKSPVKDKKAARTAVGTAKSKAGVTVTISPDALPDLKKAIEVCEYGMMVTNGDNNQDVVNISVRMPLLQTWVTAKQMALQQIAKTLGTDDETNMEGQRGMTKAIVATEMSSRSKNGIMEFKEVPPLADITAMVENCRWTEKFIELQLWTKLTYLSFTQKQHTLVIKCSEKALRFVNVGTQPKNRKIEPHRYVVEQEMLSYTSCILGQSLMENMAGKNSNRRQAMEAFLNSARYGRNAKNYNLVMSAARHYWNACVALVNQPIERELLKEPVRVLLQCITATAEAPVKKEDKDEQSSQNGTGDSRNGTHVRVKSEDATKDDEDSDNKSSRMIGGADDDLTLRAALYGVLFQAYADKGEWEESLDAMDQAVTVMPRTKHRLLIFKHRVMVKARLGRDVNMDIQKFKDESEDYVAHMWRRVALCSRVTAEQLKSYQNAIQSLTISKYDWLKIDYLLEFAQWLYINQFPLVDCVDQVEWAIDILLNMKYEAPLLKKEGVKKDKKKGGKLSAKKSKSPDLEKPAAVESTEKTDDKQEKDDKNEEEINPEDYVPVTKEAEIGVGLTNVNMVMDDLTDLQQLDYLVRAHVILAELHGRGSPQYKDTLLMAYGYLQRIWQVSVTYSGNTLKELAKNASAETATVGDKSAKSKGKNNKEKEVIKEKPKRKGPLDVLPSSTEEWAVYDVPDEVLEAFKHESMKKLGVNTKTIKKPMLTSHYLDELVTELRTLGYNHLALPVLAFQDLLSRSILNNKAMTNLFHIRSLEVCHELGLKGGCSFHERMVGNMEINEEDQAQSREEIALWKEKQVQVSREELRVKESLTRLAAEGKVEKRTLASRAQFVPPKAEEKDVSVNHLGKVLGGVSIREIWTDIAQVLIRQGYYQHARNYLNEANIAASAFGDKDLQVRILYRLAQLSYNEAQYGQAINFCKAAQDLDCGNEIFWYESTMLMVDATLKDYENKNSKRIARKIVVHALNEFHQIYEERPNRMSTMCYILASLEAKLASIQASILMTGERRSTVPRVMKGLLSACEKFENGIEKLLRSDYKREALPYIKEHANVLKHIAGEAIETEIKHTYLLQALAVLKEGVIIAEDVYKDSYTLSSLQDMRGLSLPIQRELVEIQILCGQLLIDILRLQTKESRNKQLEDERKGSVLLMVEDFVRQTPNYTHMEKDWVDIKQTVGEEAMTMLLNSHSLSANILSLRAQSLLNIGTCLHILGQAISPAVPPQWLVNQMEILKATSDKIDEEENKDYEETKKTIKYTQEIIEKKKHHIESKFYLVQACECLVQTLNLSLQNRYTALASSAAKELVDLIGQFDPAAASQLLALHQSCETSVKLEKLLHQSQLDPVTSKLATLLHQRKNILDSDIQTNLSSSALMTSVNTALEKDWQAWKRLTVLPNHLDLLKEFPSNFNFIILQHAPDRNFLYGALLDRSKASSGAGGGKGGKQHSTTVPSRAKIFGIETSPKCIEELIERFNNHKQCVQQLLLKQEYQRTQAALRNKMLENIDNNIKQEAKVQTVEDHIEEQRLDEEFRHIVVAMETYLKPITTHIHHALRSGSSPTGSTGNLSKEPKDHHLSPESIVILADSVLLQLPLEALECLQGINVSSLSRDFSLQMFYHRFHQEPVQEDTSGDKNKKKGKEGGNPMSRIPGVREAKQKQAKIVPLDRPIQPWQLPVDTMNFRYMVDCYDDCAETEENKPVSVFNAVVEEYEQQFTPRWLGVSGEDHPPSVGEWEVYLNESSSMIFYGMERLLSYIPPSKLSALNIPECVMLFCLDLAQTNKSFLRQSKTDILKSHNDLSLEKPVETAMLSSLTGVKCILANQWPCTLAENANKLKVSMKDLLQKGKTTGQMVRLMMSPQKRANEERAEAEAREARESTPSVKSKGHDKHDDKSSKGTGPSGSPDGARSVAETDHGEEETEVVMQPSWFNLVCYGLPNLVVTQM</sequence>
<feature type="compositionally biased region" description="Polar residues" evidence="2">
    <location>
        <begin position="2449"/>
        <end position="2460"/>
    </location>
</feature>
<comment type="caution">
    <text evidence="3">The sequence shown here is derived from an EMBL/GenBank/DDBJ whole genome shotgun (WGS) entry which is preliminary data.</text>
</comment>
<evidence type="ECO:0000256" key="2">
    <source>
        <dbReference type="SAM" id="MobiDB-lite"/>
    </source>
</evidence>
<name>A0AAN8JZJ1_PATCE</name>
<feature type="region of interest" description="Disordered" evidence="2">
    <location>
        <begin position="1398"/>
        <end position="1445"/>
    </location>
</feature>
<dbReference type="Proteomes" id="UP001347796">
    <property type="component" value="Unassembled WGS sequence"/>
</dbReference>
<dbReference type="Gene3D" id="1.25.40.10">
    <property type="entry name" value="Tetratricopeptide repeat domain"/>
    <property type="match status" value="1"/>
</dbReference>
<dbReference type="GO" id="GO:0035082">
    <property type="term" value="P:axoneme assembly"/>
    <property type="evidence" value="ECO:0007669"/>
    <property type="project" value="InterPro"/>
</dbReference>
<dbReference type="InterPro" id="IPR011990">
    <property type="entry name" value="TPR-like_helical_dom_sf"/>
</dbReference>
<feature type="region of interest" description="Disordered" evidence="2">
    <location>
        <begin position="287"/>
        <end position="346"/>
    </location>
</feature>
<keyword evidence="4" id="KW-1185">Reference proteome</keyword>
<dbReference type="PANTHER" id="PTHR15977">
    <property type="entry name" value="CILIA- AND FLAGELLA-ASSOCIATED PROTEIN 46"/>
    <property type="match status" value="1"/>
</dbReference>
<dbReference type="Pfam" id="PF25439">
    <property type="entry name" value="TPR_CFAP46_N"/>
    <property type="match status" value="1"/>
</dbReference>
<feature type="compositionally biased region" description="Basic residues" evidence="2">
    <location>
        <begin position="1398"/>
        <end position="1408"/>
    </location>
</feature>
<dbReference type="InterPro" id="IPR019734">
    <property type="entry name" value="TPR_rpt"/>
</dbReference>
<accession>A0AAN8JZJ1</accession>
<dbReference type="EMBL" id="JAZGQO010000006">
    <property type="protein sequence ID" value="KAK6186276.1"/>
    <property type="molecule type" value="Genomic_DNA"/>
</dbReference>
<feature type="compositionally biased region" description="Basic and acidic residues" evidence="2">
    <location>
        <begin position="291"/>
        <end position="301"/>
    </location>
</feature>
<feature type="region of interest" description="Disordered" evidence="2">
    <location>
        <begin position="2446"/>
        <end position="2467"/>
    </location>
</feature>
<feature type="compositionally biased region" description="Low complexity" evidence="2">
    <location>
        <begin position="2788"/>
        <end position="2798"/>
    </location>
</feature>
<organism evidence="3 4">
    <name type="scientific">Patella caerulea</name>
    <name type="common">Rayed Mediterranean limpet</name>
    <dbReference type="NCBI Taxonomy" id="87958"/>
    <lineage>
        <taxon>Eukaryota</taxon>
        <taxon>Metazoa</taxon>
        <taxon>Spiralia</taxon>
        <taxon>Lophotrochozoa</taxon>
        <taxon>Mollusca</taxon>
        <taxon>Gastropoda</taxon>
        <taxon>Patellogastropoda</taxon>
        <taxon>Patelloidea</taxon>
        <taxon>Patellidae</taxon>
        <taxon>Patella</taxon>
    </lineage>
</organism>
<feature type="compositionally biased region" description="Polar residues" evidence="2">
    <location>
        <begin position="302"/>
        <end position="311"/>
    </location>
</feature>
<evidence type="ECO:0000313" key="3">
    <source>
        <dbReference type="EMBL" id="KAK6186276.1"/>
    </source>
</evidence>
<dbReference type="SMART" id="SM00028">
    <property type="entry name" value="TPR"/>
    <property type="match status" value="3"/>
</dbReference>
<dbReference type="PANTHER" id="PTHR15977:SF15">
    <property type="entry name" value="CILIA- AND FLAGELLA-ASSOCIATED PROTEIN 46"/>
    <property type="match status" value="1"/>
</dbReference>
<dbReference type="GO" id="GO:0060294">
    <property type="term" value="P:cilium movement involved in cell motility"/>
    <property type="evidence" value="ECO:0007669"/>
    <property type="project" value="InterPro"/>
</dbReference>
<feature type="compositionally biased region" description="Polar residues" evidence="2">
    <location>
        <begin position="1193"/>
        <end position="1204"/>
    </location>
</feature>
<feature type="region of interest" description="Disordered" evidence="2">
    <location>
        <begin position="2518"/>
        <end position="2546"/>
    </location>
</feature>
<feature type="region of interest" description="Disordered" evidence="2">
    <location>
        <begin position="1526"/>
        <end position="1564"/>
    </location>
</feature>
<dbReference type="InterPro" id="IPR057466">
    <property type="entry name" value="CFAP46_TPR"/>
</dbReference>
<gene>
    <name evidence="3" type="ORF">SNE40_008346</name>
</gene>
<feature type="compositionally biased region" description="Basic and acidic residues" evidence="2">
    <location>
        <begin position="2754"/>
        <end position="2769"/>
    </location>
</feature>
<dbReference type="SUPFAM" id="SSF48452">
    <property type="entry name" value="TPR-like"/>
    <property type="match status" value="1"/>
</dbReference>
<evidence type="ECO:0008006" key="5">
    <source>
        <dbReference type="Google" id="ProtNLM"/>
    </source>
</evidence>
<feature type="region of interest" description="Disordered" evidence="2">
    <location>
        <begin position="886"/>
        <end position="908"/>
    </location>
</feature>